<dbReference type="InterPro" id="IPR003018">
    <property type="entry name" value="GAF"/>
</dbReference>
<gene>
    <name evidence="2" type="ORF">ACFQ2T_12570</name>
</gene>
<dbReference type="SUPFAM" id="SSF55781">
    <property type="entry name" value="GAF domain-like"/>
    <property type="match status" value="1"/>
</dbReference>
<evidence type="ECO:0000259" key="1">
    <source>
        <dbReference type="SMART" id="SM00065"/>
    </source>
</evidence>
<proteinExistence type="predicted"/>
<reference evidence="3" key="1">
    <citation type="journal article" date="2019" name="Int. J. Syst. Evol. Microbiol.">
        <title>The Global Catalogue of Microorganisms (GCM) 10K type strain sequencing project: providing services to taxonomists for standard genome sequencing and annotation.</title>
        <authorList>
            <consortium name="The Broad Institute Genomics Platform"/>
            <consortium name="The Broad Institute Genome Sequencing Center for Infectious Disease"/>
            <person name="Wu L."/>
            <person name="Ma J."/>
        </authorList>
    </citation>
    <scope>NUCLEOTIDE SEQUENCE [LARGE SCALE GENOMIC DNA]</scope>
    <source>
        <strain evidence="3">CCUG 58411</strain>
    </source>
</reference>
<protein>
    <submittedName>
        <fullName evidence="2">GAF domain-containing protein</fullName>
    </submittedName>
</protein>
<dbReference type="InterPro" id="IPR029016">
    <property type="entry name" value="GAF-like_dom_sf"/>
</dbReference>
<keyword evidence="3" id="KW-1185">Reference proteome</keyword>
<dbReference type="Proteomes" id="UP001597206">
    <property type="component" value="Unassembled WGS sequence"/>
</dbReference>
<dbReference type="EMBL" id="JBHTLN010000002">
    <property type="protein sequence ID" value="MFD1123346.1"/>
    <property type="molecule type" value="Genomic_DNA"/>
</dbReference>
<sequence>MVSHHEEHISEPDRISALRKLLVLDSPYEAVFDAVAQLASEVCGMPIALISLVDSERQWFKAQVGLEGVRETSRELAFCSHTIRENSVMEIKDATKDSRFQSNPLVTGDPNIVFYAGAPITLPLGEKIGSVCVIDTKPNALTDMQKQVLTGLANITTKALLARRISLQELNKIAPQHTDQPV</sequence>
<dbReference type="Gene3D" id="3.30.450.40">
    <property type="match status" value="1"/>
</dbReference>
<evidence type="ECO:0000313" key="3">
    <source>
        <dbReference type="Proteomes" id="UP001597206"/>
    </source>
</evidence>
<dbReference type="PANTHER" id="PTHR43102:SF2">
    <property type="entry name" value="GAF DOMAIN-CONTAINING PROTEIN"/>
    <property type="match status" value="1"/>
</dbReference>
<name>A0ABW3PIR4_9PROT</name>
<dbReference type="SMART" id="SM00065">
    <property type="entry name" value="GAF"/>
    <property type="match status" value="1"/>
</dbReference>
<evidence type="ECO:0000313" key="2">
    <source>
        <dbReference type="EMBL" id="MFD1123346.1"/>
    </source>
</evidence>
<dbReference type="RefSeq" id="WP_379034932.1">
    <property type="nucleotide sequence ID" value="NZ_JBHTLN010000002.1"/>
</dbReference>
<dbReference type="PANTHER" id="PTHR43102">
    <property type="entry name" value="SLR1143 PROTEIN"/>
    <property type="match status" value="1"/>
</dbReference>
<feature type="domain" description="GAF" evidence="1">
    <location>
        <begin position="27"/>
        <end position="170"/>
    </location>
</feature>
<dbReference type="Pfam" id="PF01590">
    <property type="entry name" value="GAF"/>
    <property type="match status" value="1"/>
</dbReference>
<comment type="caution">
    <text evidence="2">The sequence shown here is derived from an EMBL/GenBank/DDBJ whole genome shotgun (WGS) entry which is preliminary data.</text>
</comment>
<organism evidence="2 3">
    <name type="scientific">Methylophilus flavus</name>
    <dbReference type="NCBI Taxonomy" id="640084"/>
    <lineage>
        <taxon>Bacteria</taxon>
        <taxon>Pseudomonadati</taxon>
        <taxon>Pseudomonadota</taxon>
        <taxon>Betaproteobacteria</taxon>
        <taxon>Nitrosomonadales</taxon>
        <taxon>Methylophilaceae</taxon>
        <taxon>Methylophilus</taxon>
    </lineage>
</organism>
<accession>A0ABW3PIR4</accession>